<dbReference type="Proteomes" id="UP000178892">
    <property type="component" value="Unassembled WGS sequence"/>
</dbReference>
<evidence type="ECO:0000256" key="1">
    <source>
        <dbReference type="SAM" id="MobiDB-lite"/>
    </source>
</evidence>
<feature type="compositionally biased region" description="Polar residues" evidence="1">
    <location>
        <begin position="39"/>
        <end position="48"/>
    </location>
</feature>
<feature type="transmembrane region" description="Helical" evidence="2">
    <location>
        <begin position="6"/>
        <end position="24"/>
    </location>
</feature>
<reference evidence="3 4" key="1">
    <citation type="journal article" date="2016" name="Nat. Commun.">
        <title>Thousands of microbial genomes shed light on interconnected biogeochemical processes in an aquifer system.</title>
        <authorList>
            <person name="Anantharaman K."/>
            <person name="Brown C.T."/>
            <person name="Hug L.A."/>
            <person name="Sharon I."/>
            <person name="Castelle C.J."/>
            <person name="Probst A.J."/>
            <person name="Thomas B.C."/>
            <person name="Singh A."/>
            <person name="Wilkins M.J."/>
            <person name="Karaoz U."/>
            <person name="Brodie E.L."/>
            <person name="Williams K.H."/>
            <person name="Hubbard S.S."/>
            <person name="Banfield J.F."/>
        </authorList>
    </citation>
    <scope>NUCLEOTIDE SEQUENCE [LARGE SCALE GENOMIC DNA]</scope>
</reference>
<dbReference type="STRING" id="1817825.A2720_03490"/>
<dbReference type="AlphaFoldDB" id="A0A1F5NUF8"/>
<proteinExistence type="predicted"/>
<name>A0A1F5NUF8_9BACT</name>
<feature type="region of interest" description="Disordered" evidence="1">
    <location>
        <begin position="39"/>
        <end position="64"/>
    </location>
</feature>
<organism evidence="3 4">
    <name type="scientific">Candidatus Doudnabacteria bacterium RIFCSPHIGHO2_01_FULL_46_24</name>
    <dbReference type="NCBI Taxonomy" id="1817825"/>
    <lineage>
        <taxon>Bacteria</taxon>
        <taxon>Candidatus Doudnaibacteriota</taxon>
    </lineage>
</organism>
<evidence type="ECO:0000256" key="2">
    <source>
        <dbReference type="SAM" id="Phobius"/>
    </source>
</evidence>
<protein>
    <submittedName>
        <fullName evidence="3">Uncharacterized protein</fullName>
    </submittedName>
</protein>
<evidence type="ECO:0000313" key="4">
    <source>
        <dbReference type="Proteomes" id="UP000178892"/>
    </source>
</evidence>
<gene>
    <name evidence="3" type="ORF">A2720_03490</name>
</gene>
<dbReference type="EMBL" id="MFEL01000009">
    <property type="protein sequence ID" value="OGE81299.1"/>
    <property type="molecule type" value="Genomic_DNA"/>
</dbReference>
<keyword evidence="2" id="KW-1133">Transmembrane helix</keyword>
<evidence type="ECO:0000313" key="3">
    <source>
        <dbReference type="EMBL" id="OGE81299.1"/>
    </source>
</evidence>
<accession>A0A1F5NUF8</accession>
<sequence>MNYKLIIGAVVLAGVIVLGIWFWTELNYNREELSNLPVSAQDNSQAPVSDNEAAPQPVSGQESAVELEGELNGLDLSGLDAEEFDLSGL</sequence>
<keyword evidence="2" id="KW-0472">Membrane</keyword>
<comment type="caution">
    <text evidence="3">The sequence shown here is derived from an EMBL/GenBank/DDBJ whole genome shotgun (WGS) entry which is preliminary data.</text>
</comment>
<keyword evidence="2" id="KW-0812">Transmembrane</keyword>